<evidence type="ECO:0000256" key="1">
    <source>
        <dbReference type="SAM" id="MobiDB-lite"/>
    </source>
</evidence>
<dbReference type="EMBL" id="MDDG01000011">
    <property type="protein sequence ID" value="OQE36715.1"/>
    <property type="molecule type" value="Genomic_DNA"/>
</dbReference>
<keyword evidence="3" id="KW-1185">Reference proteome</keyword>
<feature type="region of interest" description="Disordered" evidence="1">
    <location>
        <begin position="847"/>
        <end position="898"/>
    </location>
</feature>
<protein>
    <submittedName>
        <fullName evidence="2">Uncharacterized protein</fullName>
    </submittedName>
</protein>
<feature type="region of interest" description="Disordered" evidence="1">
    <location>
        <begin position="1473"/>
        <end position="1514"/>
    </location>
</feature>
<comment type="caution">
    <text evidence="2">The sequence shown here is derived from an EMBL/GenBank/DDBJ whole genome shotgun (WGS) entry which is preliminary data.</text>
</comment>
<feature type="region of interest" description="Disordered" evidence="1">
    <location>
        <begin position="719"/>
        <end position="740"/>
    </location>
</feature>
<feature type="compositionally biased region" description="Basic and acidic residues" evidence="1">
    <location>
        <begin position="1474"/>
        <end position="1486"/>
    </location>
</feature>
<dbReference type="STRING" id="36646.A0A1V6UE28"/>
<feature type="compositionally biased region" description="Basic and acidic residues" evidence="1">
    <location>
        <begin position="996"/>
        <end position="1015"/>
    </location>
</feature>
<dbReference type="Proteomes" id="UP000191500">
    <property type="component" value="Unassembled WGS sequence"/>
</dbReference>
<feature type="compositionally biased region" description="Basic and acidic residues" evidence="1">
    <location>
        <begin position="721"/>
        <end position="737"/>
    </location>
</feature>
<feature type="region of interest" description="Disordered" evidence="1">
    <location>
        <begin position="982"/>
        <end position="1015"/>
    </location>
</feature>
<accession>A0A1V6UE28</accession>
<evidence type="ECO:0000313" key="3">
    <source>
        <dbReference type="Proteomes" id="UP000191500"/>
    </source>
</evidence>
<reference evidence="3" key="1">
    <citation type="journal article" date="2017" name="Nat. Microbiol.">
        <title>Global analysis of biosynthetic gene clusters reveals vast potential of secondary metabolite production in Penicillium species.</title>
        <authorList>
            <person name="Nielsen J.C."/>
            <person name="Grijseels S."/>
            <person name="Prigent S."/>
            <person name="Ji B."/>
            <person name="Dainat J."/>
            <person name="Nielsen K.F."/>
            <person name="Frisvad J.C."/>
            <person name="Workman M."/>
            <person name="Nielsen J."/>
        </authorList>
    </citation>
    <scope>NUCLEOTIDE SEQUENCE [LARGE SCALE GENOMIC DNA]</scope>
    <source>
        <strain evidence="3">IBT 31321</strain>
    </source>
</reference>
<sequence>MTSKVDGRAYPIVPSIRKGLNIVFGATAIGIGRITSPIPYFFVSLPHLFLAIAPHRCLHLMHAQDIPSPIESGLIDVRLQSIVSAPLRSIQVCIDSRLSITLKAPFKMANSRTLHLTSMWSLEGRGIPELRDKLKALNPGASMKVEYLRDKHILVVTGQFDEEYDLEITSLLAEYIEEHRNDDLLDVCLDAVLHPDYIVLIVLKMPRFRQLPTSAYFDPIPLPGSGSDAQPDVETLVEDIIPTQTTRDGRIVKFWYPSQADLGSISRDSGPLLSRISQMTETRITVQGTRGLRISAQSMDKINYAVNTLDSVEECLDLIENPNRGLIIFTPKRDNATFRIMPYEQISATALWRILIDRNAPLRLPNIMTLVVCEFDELANEFRPLRKLRQPPQVSLKEASITRDWEGYHVPEIGQRNDPLLGEIDQHLAPKCETPHEKIDAQHPYLSTGKAKDVSKWISRDFTKRPLATESYTKIPQEDDPSSLDFAAFGLAPEPGVSLSWRQRQLSQFKPKPPGVKGRVIMLPDGTIALPSQSPQEKPMDTPYGPNISVFSRLSYRKRVRHQQLAGSSVSASQEKRPAGTLRGATDSTAPSAASKQSGKRSEATGLAASIYSTSTQESESNTTPRLPLLSTPSGAIPKKLGETSDLADLTIFPANQQEKPSSALCSQTRSSSPIFNRAQPLGIPEVAESQGNTKLQGRSVDSVMGEIRLMLETANITRGTGREEAPSKPKITDQKQPRTISTQLDLSTGETDSLGPLIDLDCEVRTLDSGIQHIAAFEPLATAPLTVPGQSTDPEHDHFSHGDAPTFAETGDIFDIPNIDDTTKQPEITRGISPCPEITRDLMIPREATPNPAPSEPAQPGSAADMPLAGLGAAGSSDESDESEGERIHEHVSERRSKADEVAMEYLLQQIKDNPSPEVLSIEEIAVPLDATLSDTAPRGLSSDSRNCTSHHAVQQRHNPSQESEKVPFLHPDLIDISPQMLSPRLGASSGDSLQKSDSKNDEHDVEPVVDEKLAVSDEAQTREFHETMFHQRPSDKAFQWVDEITKAVKRPKIEVHTSNPLERGEDTEINKENKAKVKAPIVKLWQRRSGSESTKEQPRKGTVLPINAAVEIPKEKKLIYESTQSLFRFLEPILDAVRSFPGALSFQIQFGLMFMPSLPASTKEREMSYREVHQLFFSEHNLTPPPVSFFQRLTSSPADIDYLIDLEVNESRLFDQNYSHRGVNYEFWCRVGPNRTIIISVNELGDAMVRYPEFSLGSVHLSFPSQVWDAAARVQGFIEYITGADPELDEAARMMAKSIRVEPNNQNLRMLVRVPTESKIRIDQVFMERWSRHPYCSERSKDLFLQISETQELFGTPSVLDPEIKVFQNAPLEQMVKDGKQWWQASIVSSKVDEILKSNSFLEPGERNESWCATDLLGAEIMNIIPSTANEGLSTLGAEVGHSGIAAMFQLARTVAQKIDAVGYWNRGPASIEKRTNTSNERSRSGSGTIKESSSHLGKELVTWARPPKHRW</sequence>
<evidence type="ECO:0000313" key="2">
    <source>
        <dbReference type="EMBL" id="OQE36715.1"/>
    </source>
</evidence>
<name>A0A1V6UE28_9EURO</name>
<feature type="compositionally biased region" description="Low complexity" evidence="1">
    <location>
        <begin position="613"/>
        <end position="624"/>
    </location>
</feature>
<proteinExistence type="predicted"/>
<feature type="region of interest" description="Disordered" evidence="1">
    <location>
        <begin position="937"/>
        <end position="966"/>
    </location>
</feature>
<feature type="compositionally biased region" description="Basic and acidic residues" evidence="1">
    <location>
        <begin position="886"/>
        <end position="898"/>
    </location>
</feature>
<feature type="region of interest" description="Disordered" evidence="1">
    <location>
        <begin position="562"/>
        <end position="641"/>
    </location>
</feature>
<feature type="compositionally biased region" description="Polar residues" evidence="1">
    <location>
        <begin position="943"/>
        <end position="963"/>
    </location>
</feature>
<feature type="region of interest" description="Disordered" evidence="1">
    <location>
        <begin position="811"/>
        <end position="834"/>
    </location>
</feature>
<organism evidence="2 3">
    <name type="scientific">Penicillium coprophilum</name>
    <dbReference type="NCBI Taxonomy" id="36646"/>
    <lineage>
        <taxon>Eukaryota</taxon>
        <taxon>Fungi</taxon>
        <taxon>Dikarya</taxon>
        <taxon>Ascomycota</taxon>
        <taxon>Pezizomycotina</taxon>
        <taxon>Eurotiomycetes</taxon>
        <taxon>Eurotiomycetidae</taxon>
        <taxon>Eurotiales</taxon>
        <taxon>Aspergillaceae</taxon>
        <taxon>Penicillium</taxon>
    </lineage>
</organism>
<gene>
    <name evidence="2" type="ORF">PENCOP_c011G05322</name>
</gene>
<feature type="compositionally biased region" description="Polar residues" evidence="1">
    <location>
        <begin position="586"/>
        <end position="597"/>
    </location>
</feature>